<dbReference type="GO" id="GO:0016757">
    <property type="term" value="F:glycosyltransferase activity"/>
    <property type="evidence" value="ECO:0007669"/>
    <property type="project" value="UniProtKB-KW"/>
</dbReference>
<dbReference type="PANTHER" id="PTHR48090">
    <property type="entry name" value="UNDECAPRENYL-PHOSPHATE 4-DEOXY-4-FORMAMIDO-L-ARABINOSE TRANSFERASE-RELATED"/>
    <property type="match status" value="1"/>
</dbReference>
<evidence type="ECO:0000256" key="5">
    <source>
        <dbReference type="ARBA" id="ARBA00022842"/>
    </source>
</evidence>
<sequence length="223" mass="25064">MNKKISLIIPAYNEVETIGQVIKTAKKSDIFNEIVVVSDGSTDGTVQKALNYNVKTIALPSNIGKGAAMSVGIDNTTSEIIVFLDGDLVNLEVNHIKELVKPIVLDDFDMSCGVFIEGRDSTDFAQKITPWLTGQRALKRDVLDCCADLKSSKFGAELFLTKIAIEKSLKVKKVILKGLTHRTKEEKRGLIKGFISRMKMYWQVFDYFRRNNLNYNHINTVMK</sequence>
<evidence type="ECO:0000313" key="11">
    <source>
        <dbReference type="EMBL" id="TDX51560.1"/>
    </source>
</evidence>
<evidence type="ECO:0000256" key="1">
    <source>
        <dbReference type="ARBA" id="ARBA00001946"/>
    </source>
</evidence>
<dbReference type="InterPro" id="IPR001173">
    <property type="entry name" value="Glyco_trans_2-like"/>
</dbReference>
<organism evidence="11 12">
    <name type="scientific">Orenia marismortui</name>
    <dbReference type="NCBI Taxonomy" id="46469"/>
    <lineage>
        <taxon>Bacteria</taxon>
        <taxon>Bacillati</taxon>
        <taxon>Bacillota</taxon>
        <taxon>Clostridia</taxon>
        <taxon>Halanaerobiales</taxon>
        <taxon>Halobacteroidaceae</taxon>
        <taxon>Orenia</taxon>
    </lineage>
</organism>
<dbReference type="Gene3D" id="3.90.550.10">
    <property type="entry name" value="Spore Coat Polysaccharide Biosynthesis Protein SpsA, Chain A"/>
    <property type="match status" value="1"/>
</dbReference>
<evidence type="ECO:0000256" key="2">
    <source>
        <dbReference type="ARBA" id="ARBA00006739"/>
    </source>
</evidence>
<evidence type="ECO:0000313" key="12">
    <source>
        <dbReference type="Proteomes" id="UP000295832"/>
    </source>
</evidence>
<dbReference type="PANTHER" id="PTHR48090:SF10">
    <property type="entry name" value="GLUCOSYL-3-PHOSPHOGLYCERATE SYNTHASE"/>
    <property type="match status" value="1"/>
</dbReference>
<comment type="catalytic activity">
    <reaction evidence="9">
        <text>an NDP-alpha-D-glucose + (2R)-3-phosphoglycerate = (2R)-2-O-(alpha-D-glucopyranosyl)-3-phospho-glycerate + a ribonucleoside 5'-diphosphate + H(+)</text>
        <dbReference type="Rhea" id="RHEA:47244"/>
        <dbReference type="ChEBI" id="CHEBI:15378"/>
        <dbReference type="ChEBI" id="CHEBI:57930"/>
        <dbReference type="ChEBI" id="CHEBI:58272"/>
        <dbReference type="ChEBI" id="CHEBI:62600"/>
        <dbReference type="ChEBI" id="CHEBI:76533"/>
        <dbReference type="EC" id="2.4.1.266"/>
    </reaction>
    <physiologicalReaction direction="left-to-right" evidence="9">
        <dbReference type="Rhea" id="RHEA:47245"/>
    </physiologicalReaction>
</comment>
<dbReference type="Proteomes" id="UP000295832">
    <property type="component" value="Unassembled WGS sequence"/>
</dbReference>
<dbReference type="InterPro" id="IPR050256">
    <property type="entry name" value="Glycosyltransferase_2"/>
</dbReference>
<evidence type="ECO:0000256" key="4">
    <source>
        <dbReference type="ARBA" id="ARBA00022679"/>
    </source>
</evidence>
<keyword evidence="3" id="KW-0328">Glycosyltransferase</keyword>
<comment type="cofactor">
    <cofactor evidence="1">
        <name>Mg(2+)</name>
        <dbReference type="ChEBI" id="CHEBI:18420"/>
    </cofactor>
</comment>
<gene>
    <name evidence="11" type="ORF">C7959_11260</name>
</gene>
<keyword evidence="4 11" id="KW-0808">Transferase</keyword>
<dbReference type="EC" id="2.4.1.266" evidence="6"/>
<evidence type="ECO:0000256" key="3">
    <source>
        <dbReference type="ARBA" id="ARBA00022676"/>
    </source>
</evidence>
<dbReference type="CDD" id="cd04179">
    <property type="entry name" value="DPM_DPG-synthase_like"/>
    <property type="match status" value="1"/>
</dbReference>
<comment type="similarity">
    <text evidence="2">Belongs to the glycosyltransferase 2 family.</text>
</comment>
<dbReference type="EMBL" id="SOEG01000012">
    <property type="protein sequence ID" value="TDX51560.1"/>
    <property type="molecule type" value="Genomic_DNA"/>
</dbReference>
<dbReference type="InterPro" id="IPR029044">
    <property type="entry name" value="Nucleotide-diphossugar_trans"/>
</dbReference>
<dbReference type="AlphaFoldDB" id="A0A4R8H476"/>
<protein>
    <recommendedName>
        <fullName evidence="7">Glucosyl-3-phosphoglycerate synthase</fullName>
        <ecNumber evidence="6">2.4.1.266</ecNumber>
    </recommendedName>
</protein>
<reference evidence="11 12" key="1">
    <citation type="submission" date="2019-03" db="EMBL/GenBank/DDBJ databases">
        <title>Subsurface microbial communities from deep shales in Ohio and West Virginia, USA.</title>
        <authorList>
            <person name="Wrighton K."/>
        </authorList>
    </citation>
    <scope>NUCLEOTIDE SEQUENCE [LARGE SCALE GENOMIC DNA]</scope>
    <source>
        <strain evidence="11 12">MSL 6dP</strain>
    </source>
</reference>
<evidence type="ECO:0000256" key="6">
    <source>
        <dbReference type="ARBA" id="ARBA00039022"/>
    </source>
</evidence>
<dbReference type="STRING" id="926561.GCA_000379025_00178"/>
<feature type="domain" description="Glycosyltransferase 2-like" evidence="10">
    <location>
        <begin position="6"/>
        <end position="145"/>
    </location>
</feature>
<evidence type="ECO:0000256" key="7">
    <source>
        <dbReference type="ARBA" id="ARBA00040894"/>
    </source>
</evidence>
<evidence type="ECO:0000256" key="9">
    <source>
        <dbReference type="ARBA" id="ARBA00048997"/>
    </source>
</evidence>
<keyword evidence="12" id="KW-1185">Reference proteome</keyword>
<comment type="caution">
    <text evidence="11">The sequence shown here is derived from an EMBL/GenBank/DDBJ whole genome shotgun (WGS) entry which is preliminary data.</text>
</comment>
<keyword evidence="5" id="KW-0460">Magnesium</keyword>
<comment type="catalytic activity">
    <reaction evidence="8">
        <text>(2R)-3-phosphoglycerate + UDP-alpha-D-glucose = (2R)-2-O-(alpha-D-glucopyranosyl)-3-phospho-glycerate + UDP + H(+)</text>
        <dbReference type="Rhea" id="RHEA:31319"/>
        <dbReference type="ChEBI" id="CHEBI:15378"/>
        <dbReference type="ChEBI" id="CHEBI:58223"/>
        <dbReference type="ChEBI" id="CHEBI:58272"/>
        <dbReference type="ChEBI" id="CHEBI:58885"/>
        <dbReference type="ChEBI" id="CHEBI:62600"/>
        <dbReference type="EC" id="2.4.1.266"/>
    </reaction>
    <physiologicalReaction direction="left-to-right" evidence="8">
        <dbReference type="Rhea" id="RHEA:31320"/>
    </physiologicalReaction>
</comment>
<evidence type="ECO:0000256" key="8">
    <source>
        <dbReference type="ARBA" id="ARBA00048689"/>
    </source>
</evidence>
<dbReference type="SUPFAM" id="SSF53448">
    <property type="entry name" value="Nucleotide-diphospho-sugar transferases"/>
    <property type="match status" value="1"/>
</dbReference>
<accession>A0A4R8H476</accession>
<name>A0A4R8H476_9FIRM</name>
<dbReference type="RefSeq" id="WP_134116645.1">
    <property type="nucleotide sequence ID" value="NZ_SOEG01000012.1"/>
</dbReference>
<dbReference type="Pfam" id="PF00535">
    <property type="entry name" value="Glycos_transf_2"/>
    <property type="match status" value="1"/>
</dbReference>
<evidence type="ECO:0000259" key="10">
    <source>
        <dbReference type="Pfam" id="PF00535"/>
    </source>
</evidence>
<proteinExistence type="inferred from homology"/>